<organism evidence="2 3">
    <name type="scientific">Caenorhabditis nigoni</name>
    <dbReference type="NCBI Taxonomy" id="1611254"/>
    <lineage>
        <taxon>Eukaryota</taxon>
        <taxon>Metazoa</taxon>
        <taxon>Ecdysozoa</taxon>
        <taxon>Nematoda</taxon>
        <taxon>Chromadorea</taxon>
        <taxon>Rhabditida</taxon>
        <taxon>Rhabditina</taxon>
        <taxon>Rhabditomorpha</taxon>
        <taxon>Rhabditoidea</taxon>
        <taxon>Rhabditidae</taxon>
        <taxon>Peloderinae</taxon>
        <taxon>Caenorhabditis</taxon>
    </lineage>
</organism>
<dbReference type="OrthoDB" id="5876386at2759"/>
<evidence type="ECO:0000313" key="3">
    <source>
        <dbReference type="Proteomes" id="UP000230233"/>
    </source>
</evidence>
<protein>
    <recommendedName>
        <fullName evidence="1">DUF6570 domain-containing protein</fullName>
    </recommendedName>
</protein>
<reference evidence="3" key="1">
    <citation type="submission" date="2017-10" db="EMBL/GenBank/DDBJ databases">
        <title>Rapid genome shrinkage in a self-fertile nematode reveals novel sperm competition proteins.</title>
        <authorList>
            <person name="Yin D."/>
            <person name="Schwarz E.M."/>
            <person name="Thomas C.G."/>
            <person name="Felde R.L."/>
            <person name="Korf I.F."/>
            <person name="Cutter A.D."/>
            <person name="Schartner C.M."/>
            <person name="Ralston E.J."/>
            <person name="Meyer B.J."/>
            <person name="Haag E.S."/>
        </authorList>
    </citation>
    <scope>NUCLEOTIDE SEQUENCE [LARGE SCALE GENOMIC DNA]</scope>
    <source>
        <strain evidence="3">JU1422</strain>
    </source>
</reference>
<dbReference type="Proteomes" id="UP000230233">
    <property type="component" value="Chromosome I"/>
</dbReference>
<proteinExistence type="predicted"/>
<sequence length="270" mass="29827">MSRSAIAFALEGQCQTCPAGSTPCDDCGTNKFNVCRICIRPIRKGEVPQLARINGLGFKEAPAELNQLNCIESLFIQKARVIQTIVNLKDIGGRTTATKGCGGPMIVVPVNVQESVNTILETLPSALNMRIIVNTEWDKQYLVCIERVLKALTWLKANNPEYHDIRIDPAFTLRLGRDVVFEDSSKTQEDVDSLIRRSESDGGSILESSTLVQPIQPVNQPPGTSLTGLKQFQLKRITNAPFHRDEPKADVWAFPKLFPTGEGGLHSERQ</sequence>
<feature type="domain" description="DUF6570" evidence="1">
    <location>
        <begin position="44"/>
        <end position="170"/>
    </location>
</feature>
<dbReference type="EMBL" id="PDUG01000001">
    <property type="protein sequence ID" value="PIC55256.1"/>
    <property type="molecule type" value="Genomic_DNA"/>
</dbReference>
<dbReference type="AlphaFoldDB" id="A0A2G5VUM0"/>
<keyword evidence="3" id="KW-1185">Reference proteome</keyword>
<dbReference type="InterPro" id="IPR046700">
    <property type="entry name" value="DUF6570"/>
</dbReference>
<comment type="caution">
    <text evidence="2">The sequence shown here is derived from an EMBL/GenBank/DDBJ whole genome shotgun (WGS) entry which is preliminary data.</text>
</comment>
<dbReference type="STRING" id="1611254.A0A2G5VUM0"/>
<evidence type="ECO:0000259" key="1">
    <source>
        <dbReference type="Pfam" id="PF20209"/>
    </source>
</evidence>
<name>A0A2G5VUM0_9PELO</name>
<accession>A0A2G5VUM0</accession>
<gene>
    <name evidence="2" type="primary">Cnig_chr_I.g603</name>
    <name evidence="2" type="ORF">B9Z55_000603</name>
</gene>
<evidence type="ECO:0000313" key="2">
    <source>
        <dbReference type="EMBL" id="PIC55256.1"/>
    </source>
</evidence>
<dbReference type="Pfam" id="PF20209">
    <property type="entry name" value="DUF6570"/>
    <property type="match status" value="1"/>
</dbReference>